<keyword evidence="2" id="KW-0496">Mitochondrion</keyword>
<feature type="domain" description="Reverse transcriptase" evidence="1">
    <location>
        <begin position="95"/>
        <end position="322"/>
    </location>
</feature>
<name>A0A8F3FIG5_9CHLO</name>
<accession>A0A8F3FIG5</accession>
<dbReference type="AlphaFoldDB" id="A0A8F3FIG5"/>
<dbReference type="GO" id="GO:0003964">
    <property type="term" value="F:RNA-directed DNA polymerase activity"/>
    <property type="evidence" value="ECO:0007669"/>
    <property type="project" value="UniProtKB-KW"/>
</dbReference>
<protein>
    <submittedName>
        <fullName evidence="2">Reverse transcriptase-like protein</fullName>
    </submittedName>
</protein>
<geneLocation type="mitochondrion" evidence="2"/>
<dbReference type="PROSITE" id="PS50878">
    <property type="entry name" value="RT_POL"/>
    <property type="match status" value="1"/>
</dbReference>
<gene>
    <name evidence="2" type="primary">rtl</name>
</gene>
<sequence>MFTPNYIFDSFDLIYDTGMQHVLMLAPIYKRPASLHEVLQLAGLLQGYKDFLNLKTEAEFFFLAGNFRAAFNIISKMWVHPRIVPALVLIECFETRELIVPNWYKNMKLYRQDIQKKDGGVRPIIIADKRLRVCMSVINRLLQCSCVSWSSNCFGFRPGFGTQDAVSNLAQKAQSMLSNHKQAVIVSFDLKAAFNSVDAKHLMQTLQLGSLPGDMKKLIWMWQHLPIAQDDISVTGLAQGYAYSPTLFAWYVDKLLGQHMDVTIYADNVTGVFYTKQDAMMAVNKAQTLLHNSGLQISPNSIQMHWLHHNRNYVFSWLGHSVVFPSGTVKLHKRPIPVQSDTHQVWTLAQWDYMLRTVGWVQIVLNAKWRRF</sequence>
<dbReference type="Pfam" id="PF00078">
    <property type="entry name" value="RVT_1"/>
    <property type="match status" value="1"/>
</dbReference>
<dbReference type="InterPro" id="IPR000477">
    <property type="entry name" value="RT_dom"/>
</dbReference>
<keyword evidence="2" id="KW-0808">Transferase</keyword>
<keyword evidence="2" id="KW-0695">RNA-directed DNA polymerase</keyword>
<dbReference type="InterPro" id="IPR043502">
    <property type="entry name" value="DNA/RNA_pol_sf"/>
</dbReference>
<dbReference type="SUPFAM" id="SSF56672">
    <property type="entry name" value="DNA/RNA polymerases"/>
    <property type="match status" value="1"/>
</dbReference>
<dbReference type="InterPro" id="IPR043128">
    <property type="entry name" value="Rev_trsase/Diguanyl_cyclase"/>
</dbReference>
<organism evidence="2">
    <name type="scientific">Chlamydomonas schloesseri</name>
    <dbReference type="NCBI Taxonomy" id="2026947"/>
    <lineage>
        <taxon>Eukaryota</taxon>
        <taxon>Viridiplantae</taxon>
        <taxon>Chlorophyta</taxon>
        <taxon>core chlorophytes</taxon>
        <taxon>Chlorophyceae</taxon>
        <taxon>CS clade</taxon>
        <taxon>Chlamydomonadales</taxon>
        <taxon>Chlamydomonadaceae</taxon>
        <taxon>Chlamydomonas</taxon>
    </lineage>
</organism>
<dbReference type="Gene3D" id="3.30.70.270">
    <property type="match status" value="1"/>
</dbReference>
<proteinExistence type="predicted"/>
<dbReference type="EMBL" id="MN528477">
    <property type="protein sequence ID" value="QWZ46698.1"/>
    <property type="molecule type" value="Genomic_DNA"/>
</dbReference>
<evidence type="ECO:0000313" key="2">
    <source>
        <dbReference type="EMBL" id="QWZ46698.1"/>
    </source>
</evidence>
<evidence type="ECO:0000259" key="1">
    <source>
        <dbReference type="PROSITE" id="PS50878"/>
    </source>
</evidence>
<reference evidence="2" key="1">
    <citation type="submission" date="2019-10" db="EMBL/GenBank/DDBJ databases">
        <title>Organelle genome evolution in the closest known relatives of Chlamydomonas reinhardtii.</title>
        <authorList>
            <person name="Smith D.R."/>
            <person name="Craig R.J."/>
        </authorList>
    </citation>
    <scope>NUCLEOTIDE SEQUENCE</scope>
    <source>
        <strain evidence="2">SAG 2485</strain>
    </source>
</reference>
<dbReference type="Gene3D" id="3.10.10.10">
    <property type="entry name" value="HIV Type 1 Reverse Transcriptase, subunit A, domain 1"/>
    <property type="match status" value="1"/>
</dbReference>
<dbReference type="PANTHER" id="PTHR19446">
    <property type="entry name" value="REVERSE TRANSCRIPTASES"/>
    <property type="match status" value="1"/>
</dbReference>
<keyword evidence="2" id="KW-0548">Nucleotidyltransferase</keyword>